<reference evidence="1 2" key="1">
    <citation type="submission" date="2023-07" db="EMBL/GenBank/DDBJ databases">
        <title>Functional and genomic diversity of the sorghum phyllosphere microbiome.</title>
        <authorList>
            <person name="Shade A."/>
        </authorList>
    </citation>
    <scope>NUCLEOTIDE SEQUENCE [LARGE SCALE GENOMIC DNA]</scope>
    <source>
        <strain evidence="1 2">SORGH_AS_0887</strain>
    </source>
</reference>
<proteinExistence type="predicted"/>
<keyword evidence="2" id="KW-1185">Reference proteome</keyword>
<sequence>MKISKLILMGTLSAMLGNVYAGNIYYFYCMHITADTSRAYFSSVRTVNKSRDDINTTELGRQFALSINKPGKTSCYGYDSDKVGDDDEAKEGREKGIKFLKNKGLVVSNSDMQNFSDYVKSLND</sequence>
<dbReference type="EMBL" id="JAUTBK010000002">
    <property type="protein sequence ID" value="MDQ1210153.1"/>
    <property type="molecule type" value="Genomic_DNA"/>
</dbReference>
<dbReference type="RefSeq" id="WP_307004719.1">
    <property type="nucleotide sequence ID" value="NZ_JAUTBK010000002.1"/>
</dbReference>
<protein>
    <submittedName>
        <fullName evidence="1">Uncharacterized protein</fullName>
    </submittedName>
</protein>
<evidence type="ECO:0000313" key="2">
    <source>
        <dbReference type="Proteomes" id="UP001233360"/>
    </source>
</evidence>
<dbReference type="Proteomes" id="UP001233360">
    <property type="component" value="Unassembled WGS sequence"/>
</dbReference>
<comment type="caution">
    <text evidence="1">The sequence shown here is derived from an EMBL/GenBank/DDBJ whole genome shotgun (WGS) entry which is preliminary data.</text>
</comment>
<accession>A0ABU0V019</accession>
<name>A0ABU0V019_ACIBI</name>
<organism evidence="1 2">
    <name type="scientific">Acinetobacter baylyi</name>
    <dbReference type="NCBI Taxonomy" id="202950"/>
    <lineage>
        <taxon>Bacteria</taxon>
        <taxon>Pseudomonadati</taxon>
        <taxon>Pseudomonadota</taxon>
        <taxon>Gammaproteobacteria</taxon>
        <taxon>Moraxellales</taxon>
        <taxon>Moraxellaceae</taxon>
        <taxon>Acinetobacter</taxon>
    </lineage>
</organism>
<evidence type="ECO:0000313" key="1">
    <source>
        <dbReference type="EMBL" id="MDQ1210153.1"/>
    </source>
</evidence>
<gene>
    <name evidence="1" type="ORF">QE380_003076</name>
</gene>